<dbReference type="Proteomes" id="UP000003303">
    <property type="component" value="Unassembled WGS sequence"/>
</dbReference>
<feature type="region of interest" description="Disordered" evidence="1">
    <location>
        <begin position="87"/>
        <end position="114"/>
    </location>
</feature>
<dbReference type="EMBL" id="ACLR01000246">
    <property type="protein sequence ID" value="EEK15853.1"/>
    <property type="molecule type" value="Genomic_DNA"/>
</dbReference>
<comment type="caution">
    <text evidence="2">The sequence shown here is derived from an EMBL/GenBank/DDBJ whole genome shotgun (WGS) entry which is preliminary data.</text>
</comment>
<name>C2MEK0_9PORP</name>
<reference evidence="2 3" key="1">
    <citation type="submission" date="2009-04" db="EMBL/GenBank/DDBJ databases">
        <authorList>
            <person name="Sebastian Y."/>
            <person name="Madupu R."/>
            <person name="Durkin A.S."/>
            <person name="Torralba M."/>
            <person name="Methe B."/>
            <person name="Sutton G.G."/>
            <person name="Strausberg R.L."/>
            <person name="Nelson K.E."/>
        </authorList>
    </citation>
    <scope>NUCLEOTIDE SEQUENCE [LARGE SCALE GENOMIC DNA]</scope>
    <source>
        <strain evidence="2 3">60-3</strain>
    </source>
</reference>
<gene>
    <name evidence="2" type="ORF">PORUE0001_1937</name>
</gene>
<organism evidence="2 3">
    <name type="scientific">Porphyromonas uenonis 60-3</name>
    <dbReference type="NCBI Taxonomy" id="596327"/>
    <lineage>
        <taxon>Bacteria</taxon>
        <taxon>Pseudomonadati</taxon>
        <taxon>Bacteroidota</taxon>
        <taxon>Bacteroidia</taxon>
        <taxon>Bacteroidales</taxon>
        <taxon>Porphyromonadaceae</taxon>
        <taxon>Porphyromonas</taxon>
    </lineage>
</organism>
<dbReference type="AlphaFoldDB" id="C2MEK0"/>
<sequence length="114" mass="13172">MEEDYKKSGFTHIDFSTSGLFFEWTDASSPKEVISFEDFMDRLDADISSLRPLRKCHTYSGTFYNAPRQEVVVPSSPVQEQAQAILNARGERNDNTLKNAQEEQEERKYQSLKL</sequence>
<dbReference type="STRING" id="596327.PORUE0001_1937"/>
<proteinExistence type="predicted"/>
<evidence type="ECO:0000313" key="3">
    <source>
        <dbReference type="Proteomes" id="UP000003303"/>
    </source>
</evidence>
<protein>
    <submittedName>
        <fullName evidence="2">Uncharacterized protein</fullName>
    </submittedName>
</protein>
<evidence type="ECO:0000256" key="1">
    <source>
        <dbReference type="SAM" id="MobiDB-lite"/>
    </source>
</evidence>
<accession>C2MEK0</accession>
<keyword evidence="3" id="KW-1185">Reference proteome</keyword>
<evidence type="ECO:0000313" key="2">
    <source>
        <dbReference type="EMBL" id="EEK15853.1"/>
    </source>
</evidence>
<feature type="compositionally biased region" description="Basic and acidic residues" evidence="1">
    <location>
        <begin position="105"/>
        <end position="114"/>
    </location>
</feature>